<evidence type="ECO:0000313" key="3">
    <source>
        <dbReference type="Proteomes" id="UP001212326"/>
    </source>
</evidence>
<dbReference type="EMBL" id="CP115300">
    <property type="protein sequence ID" value="WBO66767.1"/>
    <property type="molecule type" value="Genomic_DNA"/>
</dbReference>
<dbReference type="InterPro" id="IPR036388">
    <property type="entry name" value="WH-like_DNA-bd_sf"/>
</dbReference>
<reference evidence="2 3" key="1">
    <citation type="submission" date="2022-12" db="EMBL/GenBank/DDBJ databases">
        <authorList>
            <person name="Mo P."/>
        </authorList>
    </citation>
    <scope>NUCLEOTIDE SEQUENCE [LARGE SCALE GENOMIC DNA]</scope>
    <source>
        <strain evidence="2 3">HUAS 2-6</strain>
    </source>
</reference>
<dbReference type="Proteomes" id="UP001212326">
    <property type="component" value="Chromosome"/>
</dbReference>
<dbReference type="SUPFAM" id="SSF46955">
    <property type="entry name" value="Putative DNA-binding domain"/>
    <property type="match status" value="1"/>
</dbReference>
<dbReference type="InterPro" id="IPR041657">
    <property type="entry name" value="HTH_17"/>
</dbReference>
<dbReference type="InterPro" id="IPR009061">
    <property type="entry name" value="DNA-bd_dom_put_sf"/>
</dbReference>
<sequence length="90" mass="10196">MYFQLVEETVSAPASVRDDPRANLRGGLPDRYLTPDDIADMFGVPLETVYQWRRKRTGPPGFRIGKHLRYDPADVRAYVIQRKSACQGAA</sequence>
<dbReference type="Pfam" id="PF12728">
    <property type="entry name" value="HTH_17"/>
    <property type="match status" value="1"/>
</dbReference>
<name>A0ABY7PAZ8_9ACTN</name>
<evidence type="ECO:0000313" key="2">
    <source>
        <dbReference type="EMBL" id="WBO66767.1"/>
    </source>
</evidence>
<accession>A0ABY7PAZ8</accession>
<dbReference type="RefSeq" id="WP_270084206.1">
    <property type="nucleotide sequence ID" value="NZ_CP115300.1"/>
</dbReference>
<evidence type="ECO:0000259" key="1">
    <source>
        <dbReference type="Pfam" id="PF12728"/>
    </source>
</evidence>
<gene>
    <name evidence="2" type="ORF">O1G22_30180</name>
</gene>
<feature type="domain" description="Helix-turn-helix" evidence="1">
    <location>
        <begin position="32"/>
        <end position="81"/>
    </location>
</feature>
<keyword evidence="3" id="KW-1185">Reference proteome</keyword>
<dbReference type="Gene3D" id="1.10.10.10">
    <property type="entry name" value="Winged helix-like DNA-binding domain superfamily/Winged helix DNA-binding domain"/>
    <property type="match status" value="1"/>
</dbReference>
<proteinExistence type="predicted"/>
<protein>
    <submittedName>
        <fullName evidence="2">Helix-turn-helix domain-containing protein</fullName>
    </submittedName>
</protein>
<organism evidence="2 3">
    <name type="scientific">Streptomyces camelliae</name>
    <dbReference type="NCBI Taxonomy" id="3004093"/>
    <lineage>
        <taxon>Bacteria</taxon>
        <taxon>Bacillati</taxon>
        <taxon>Actinomycetota</taxon>
        <taxon>Actinomycetes</taxon>
        <taxon>Kitasatosporales</taxon>
        <taxon>Streptomycetaceae</taxon>
        <taxon>Streptomyces</taxon>
    </lineage>
</organism>